<organism evidence="1 2">
    <name type="scientific">Trichinella spiralis</name>
    <name type="common">Trichina worm</name>
    <dbReference type="NCBI Taxonomy" id="6334"/>
    <lineage>
        <taxon>Eukaryota</taxon>
        <taxon>Metazoa</taxon>
        <taxon>Ecdysozoa</taxon>
        <taxon>Nematoda</taxon>
        <taxon>Enoplea</taxon>
        <taxon>Dorylaimia</taxon>
        <taxon>Trichinellida</taxon>
        <taxon>Trichinellidae</taxon>
        <taxon>Trichinella</taxon>
    </lineage>
</organism>
<evidence type="ECO:0000313" key="1">
    <source>
        <dbReference type="EMBL" id="KAL1236813.1"/>
    </source>
</evidence>
<gene>
    <name evidence="1" type="ORF">TSPI_08938</name>
</gene>
<protein>
    <submittedName>
        <fullName evidence="1">Protein RTM1</fullName>
    </submittedName>
</protein>
<comment type="caution">
    <text evidence="1">The sequence shown here is derived from an EMBL/GenBank/DDBJ whole genome shotgun (WGS) entry which is preliminary data.</text>
</comment>
<accession>A0ABR3KF94</accession>
<name>A0ABR3KF94_TRISP</name>
<proteinExistence type="predicted"/>
<evidence type="ECO:0000313" key="2">
    <source>
        <dbReference type="Proteomes" id="UP001558632"/>
    </source>
</evidence>
<dbReference type="Proteomes" id="UP001558632">
    <property type="component" value="Unassembled WGS sequence"/>
</dbReference>
<sequence length="70" mass="8225">MSIRSRKKNEPSADRPLSTPAMQCDEIKCYMLNYNLKGLTLPENHIRKLANNDFQNVLIHTYIKLVNFSW</sequence>
<reference evidence="1 2" key="1">
    <citation type="submission" date="2024-07" db="EMBL/GenBank/DDBJ databases">
        <title>Enhanced genomic and transcriptomic resources for Trichinella pseudospiralis and T. spiralis underpin the discovery of pronounced molecular differences between stages and species.</title>
        <authorList>
            <person name="Pasi K.K."/>
            <person name="La Rosa G."/>
            <person name="Gomez-Morales M.A."/>
            <person name="Tosini F."/>
            <person name="Sumanam S."/>
            <person name="Young N.D."/>
            <person name="Chang B.C."/>
            <person name="Robin G.B."/>
        </authorList>
    </citation>
    <scope>NUCLEOTIDE SEQUENCE [LARGE SCALE GENOMIC DNA]</scope>
    <source>
        <strain evidence="1">ISS534</strain>
    </source>
</reference>
<keyword evidence="2" id="KW-1185">Reference proteome</keyword>
<dbReference type="EMBL" id="JBEUSY010000360">
    <property type="protein sequence ID" value="KAL1236813.1"/>
    <property type="molecule type" value="Genomic_DNA"/>
</dbReference>